<proteinExistence type="predicted"/>
<name>A0A2P2PC17_RHIMU</name>
<dbReference type="AlphaFoldDB" id="A0A2P2PC17"/>
<sequence length="26" mass="3013">MAFYVLDICLSRSTNFMNNWTRSGVS</sequence>
<accession>A0A2P2PC17</accession>
<dbReference type="EMBL" id="GGEC01071804">
    <property type="protein sequence ID" value="MBX52288.1"/>
    <property type="molecule type" value="Transcribed_RNA"/>
</dbReference>
<protein>
    <submittedName>
        <fullName evidence="1">Uncharacterized protein</fullName>
    </submittedName>
</protein>
<evidence type="ECO:0000313" key="1">
    <source>
        <dbReference type="EMBL" id="MBX52288.1"/>
    </source>
</evidence>
<organism evidence="1">
    <name type="scientific">Rhizophora mucronata</name>
    <name type="common">Asiatic mangrove</name>
    <dbReference type="NCBI Taxonomy" id="61149"/>
    <lineage>
        <taxon>Eukaryota</taxon>
        <taxon>Viridiplantae</taxon>
        <taxon>Streptophyta</taxon>
        <taxon>Embryophyta</taxon>
        <taxon>Tracheophyta</taxon>
        <taxon>Spermatophyta</taxon>
        <taxon>Magnoliopsida</taxon>
        <taxon>eudicotyledons</taxon>
        <taxon>Gunneridae</taxon>
        <taxon>Pentapetalae</taxon>
        <taxon>rosids</taxon>
        <taxon>fabids</taxon>
        <taxon>Malpighiales</taxon>
        <taxon>Rhizophoraceae</taxon>
        <taxon>Rhizophora</taxon>
    </lineage>
</organism>
<reference evidence="1" key="1">
    <citation type="submission" date="2018-02" db="EMBL/GenBank/DDBJ databases">
        <title>Rhizophora mucronata_Transcriptome.</title>
        <authorList>
            <person name="Meera S.P."/>
            <person name="Sreeshan A."/>
            <person name="Augustine A."/>
        </authorList>
    </citation>
    <scope>NUCLEOTIDE SEQUENCE</scope>
    <source>
        <tissue evidence="1">Leaf</tissue>
    </source>
</reference>